<keyword evidence="3" id="KW-1185">Reference proteome</keyword>
<name>A0A2K3CZI2_CHLRE</name>
<sequence>MVTKAAQPVLPVCSTYITDSAFLTVAGSQVDVDGAPTADGAAQASRLPRQQAASWPRRCTAVHARQTTQRRVAAGATRRGQRPPGAGGGHAAVLYG</sequence>
<feature type="compositionally biased region" description="Low complexity" evidence="1">
    <location>
        <begin position="73"/>
        <end position="84"/>
    </location>
</feature>
<dbReference type="EMBL" id="CM008974">
    <property type="protein sequence ID" value="PNW73692.1"/>
    <property type="molecule type" value="Genomic_DNA"/>
</dbReference>
<accession>A0A2K3CZI2</accession>
<proteinExistence type="predicted"/>
<dbReference type="RefSeq" id="XP_042917310.1">
    <property type="nucleotide sequence ID" value="XM_043069335.1"/>
</dbReference>
<dbReference type="AlphaFoldDB" id="A0A2K3CZI2"/>
<reference evidence="2 3" key="1">
    <citation type="journal article" date="2007" name="Science">
        <title>The Chlamydomonas genome reveals the evolution of key animal and plant functions.</title>
        <authorList>
            <person name="Merchant S.S."/>
            <person name="Prochnik S.E."/>
            <person name="Vallon O."/>
            <person name="Harris E.H."/>
            <person name="Karpowicz S.J."/>
            <person name="Witman G.B."/>
            <person name="Terry A."/>
            <person name="Salamov A."/>
            <person name="Fritz-Laylin L.K."/>
            <person name="Marechal-Drouard L."/>
            <person name="Marshall W.F."/>
            <person name="Qu L.H."/>
            <person name="Nelson D.R."/>
            <person name="Sanderfoot A.A."/>
            <person name="Spalding M.H."/>
            <person name="Kapitonov V.V."/>
            <person name="Ren Q."/>
            <person name="Ferris P."/>
            <person name="Lindquist E."/>
            <person name="Shapiro H."/>
            <person name="Lucas S.M."/>
            <person name="Grimwood J."/>
            <person name="Schmutz J."/>
            <person name="Cardol P."/>
            <person name="Cerutti H."/>
            <person name="Chanfreau G."/>
            <person name="Chen C.L."/>
            <person name="Cognat V."/>
            <person name="Croft M.T."/>
            <person name="Dent R."/>
            <person name="Dutcher S."/>
            <person name="Fernandez E."/>
            <person name="Fukuzawa H."/>
            <person name="Gonzalez-Ballester D."/>
            <person name="Gonzalez-Halphen D."/>
            <person name="Hallmann A."/>
            <person name="Hanikenne M."/>
            <person name="Hippler M."/>
            <person name="Inwood W."/>
            <person name="Jabbari K."/>
            <person name="Kalanon M."/>
            <person name="Kuras R."/>
            <person name="Lefebvre P.A."/>
            <person name="Lemaire S.D."/>
            <person name="Lobanov A.V."/>
            <person name="Lohr M."/>
            <person name="Manuell A."/>
            <person name="Meier I."/>
            <person name="Mets L."/>
            <person name="Mittag M."/>
            <person name="Mittelmeier T."/>
            <person name="Moroney J.V."/>
            <person name="Moseley J."/>
            <person name="Napoli C."/>
            <person name="Nedelcu A.M."/>
            <person name="Niyogi K."/>
            <person name="Novoselov S.V."/>
            <person name="Paulsen I.T."/>
            <person name="Pazour G."/>
            <person name="Purton S."/>
            <person name="Ral J.P."/>
            <person name="Riano-Pachon D.M."/>
            <person name="Riekhof W."/>
            <person name="Rymarquis L."/>
            <person name="Schroda M."/>
            <person name="Stern D."/>
            <person name="Umen J."/>
            <person name="Willows R."/>
            <person name="Wilson N."/>
            <person name="Zimmer S.L."/>
            <person name="Allmer J."/>
            <person name="Balk J."/>
            <person name="Bisova K."/>
            <person name="Chen C.J."/>
            <person name="Elias M."/>
            <person name="Gendler K."/>
            <person name="Hauser C."/>
            <person name="Lamb M.R."/>
            <person name="Ledford H."/>
            <person name="Long J.C."/>
            <person name="Minagawa J."/>
            <person name="Page M.D."/>
            <person name="Pan J."/>
            <person name="Pootakham W."/>
            <person name="Roje S."/>
            <person name="Rose A."/>
            <person name="Stahlberg E."/>
            <person name="Terauchi A.M."/>
            <person name="Yang P."/>
            <person name="Ball S."/>
            <person name="Bowler C."/>
            <person name="Dieckmann C.L."/>
            <person name="Gladyshev V.N."/>
            <person name="Green P."/>
            <person name="Jorgensen R."/>
            <person name="Mayfield S."/>
            <person name="Mueller-Roeber B."/>
            <person name="Rajamani S."/>
            <person name="Sayre R.T."/>
            <person name="Brokstein P."/>
            <person name="Dubchak I."/>
            <person name="Goodstein D."/>
            <person name="Hornick L."/>
            <person name="Huang Y.W."/>
            <person name="Jhaveri J."/>
            <person name="Luo Y."/>
            <person name="Martinez D."/>
            <person name="Ngau W.C."/>
            <person name="Otillar B."/>
            <person name="Poliakov A."/>
            <person name="Porter A."/>
            <person name="Szajkowski L."/>
            <person name="Werner G."/>
            <person name="Zhou K."/>
            <person name="Grigoriev I.V."/>
            <person name="Rokhsar D.S."/>
            <person name="Grossman A.R."/>
        </authorList>
    </citation>
    <scope>NUCLEOTIDE SEQUENCE [LARGE SCALE GENOMIC DNA]</scope>
    <source>
        <strain evidence="3">CC-503</strain>
    </source>
</reference>
<dbReference type="GeneID" id="66055930"/>
<dbReference type="Proteomes" id="UP000006906">
    <property type="component" value="Chromosome 13"/>
</dbReference>
<evidence type="ECO:0000313" key="2">
    <source>
        <dbReference type="EMBL" id="PNW73692.1"/>
    </source>
</evidence>
<feature type="region of interest" description="Disordered" evidence="1">
    <location>
        <begin position="37"/>
        <end position="96"/>
    </location>
</feature>
<organism evidence="2 3">
    <name type="scientific">Chlamydomonas reinhardtii</name>
    <name type="common">Chlamydomonas smithii</name>
    <dbReference type="NCBI Taxonomy" id="3055"/>
    <lineage>
        <taxon>Eukaryota</taxon>
        <taxon>Viridiplantae</taxon>
        <taxon>Chlorophyta</taxon>
        <taxon>core chlorophytes</taxon>
        <taxon>Chlorophyceae</taxon>
        <taxon>CS clade</taxon>
        <taxon>Chlamydomonadales</taxon>
        <taxon>Chlamydomonadaceae</taxon>
        <taxon>Chlamydomonas</taxon>
    </lineage>
</organism>
<dbReference type="Gramene" id="PNW73692">
    <property type="protein sequence ID" value="PNW73692"/>
    <property type="gene ID" value="CHLRE_13g568672v5"/>
</dbReference>
<evidence type="ECO:0000256" key="1">
    <source>
        <dbReference type="SAM" id="MobiDB-lite"/>
    </source>
</evidence>
<evidence type="ECO:0000313" key="3">
    <source>
        <dbReference type="Proteomes" id="UP000006906"/>
    </source>
</evidence>
<protein>
    <submittedName>
        <fullName evidence="2">Uncharacterized protein</fullName>
    </submittedName>
</protein>
<gene>
    <name evidence="2" type="ORF">CHLRE_13g568672v5</name>
</gene>
<dbReference type="KEGG" id="cre:CHLRE_13g568672v5"/>
<dbReference type="InParanoid" id="A0A2K3CZI2"/>